<evidence type="ECO:0000313" key="2">
    <source>
        <dbReference type="Proteomes" id="UP000027309"/>
    </source>
</evidence>
<protein>
    <submittedName>
        <fullName evidence="1">Uncharacterized protein</fullName>
    </submittedName>
</protein>
<gene>
    <name evidence="1" type="ORF">J572_2952</name>
</gene>
<dbReference type="Proteomes" id="UP000027309">
    <property type="component" value="Unassembled WGS sequence"/>
</dbReference>
<comment type="caution">
    <text evidence="1">The sequence shown here is derived from an EMBL/GenBank/DDBJ whole genome shotgun (WGS) entry which is preliminary data.</text>
</comment>
<proteinExistence type="predicted"/>
<name>A0A836LZ60_ACIBA</name>
<sequence length="40" mass="4780">MKGQHYTGFSPESTVAFNCVIYNRPYVKYRKMIFNKLPYS</sequence>
<evidence type="ECO:0000313" key="1">
    <source>
        <dbReference type="EMBL" id="KCY00494.1"/>
    </source>
</evidence>
<organism evidence="1 2">
    <name type="scientific">Acinetobacter baumannii 1499986</name>
    <dbReference type="NCBI Taxonomy" id="1310673"/>
    <lineage>
        <taxon>Bacteria</taxon>
        <taxon>Pseudomonadati</taxon>
        <taxon>Pseudomonadota</taxon>
        <taxon>Gammaproteobacteria</taxon>
        <taxon>Moraxellales</taxon>
        <taxon>Moraxellaceae</taxon>
        <taxon>Acinetobacter</taxon>
        <taxon>Acinetobacter calcoaceticus/baumannii complex</taxon>
    </lineage>
</organism>
<dbReference type="EMBL" id="JMOA01000043">
    <property type="protein sequence ID" value="KCY00494.1"/>
    <property type="molecule type" value="Genomic_DNA"/>
</dbReference>
<reference evidence="1 2" key="1">
    <citation type="submission" date="2014-04" db="EMBL/GenBank/DDBJ databases">
        <title>Comparative genomics and transcriptomics to identify genetic mechanisms underlying the emergence of carbapenem resistant Acinetobacter baumannii (CRAb).</title>
        <authorList>
            <person name="Harris A.D."/>
            <person name="Johnson K.J."/>
            <person name="George J."/>
            <person name="Nadendla S."/>
            <person name="Daugherty S.C."/>
            <person name="Parankush S."/>
            <person name="Sadzewicz L."/>
            <person name="Tallon L."/>
            <person name="Sengamalay N."/>
            <person name="Hazen T.H."/>
            <person name="Rasko D.A."/>
        </authorList>
    </citation>
    <scope>NUCLEOTIDE SEQUENCE [LARGE SCALE GENOMIC DNA]</scope>
    <source>
        <strain evidence="1 2">1499986</strain>
    </source>
</reference>
<dbReference type="AlphaFoldDB" id="A0A836LZ60"/>
<accession>A0A836LZ60</accession>